<feature type="region of interest" description="Disordered" evidence="1">
    <location>
        <begin position="80"/>
        <end position="108"/>
    </location>
</feature>
<reference evidence="2 3" key="1">
    <citation type="journal article" date="2018" name="Cell">
        <title>The Chara Genome: Secondary Complexity and Implications for Plant Terrestrialization.</title>
        <authorList>
            <person name="Nishiyama T."/>
            <person name="Sakayama H."/>
            <person name="Vries J.D."/>
            <person name="Buschmann H."/>
            <person name="Saint-Marcoux D."/>
            <person name="Ullrich K.K."/>
            <person name="Haas F.B."/>
            <person name="Vanderstraeten L."/>
            <person name="Becker D."/>
            <person name="Lang D."/>
            <person name="Vosolsobe S."/>
            <person name="Rombauts S."/>
            <person name="Wilhelmsson P.K.I."/>
            <person name="Janitza P."/>
            <person name="Kern R."/>
            <person name="Heyl A."/>
            <person name="Rumpler F."/>
            <person name="Villalobos L.I.A.C."/>
            <person name="Clay J.M."/>
            <person name="Skokan R."/>
            <person name="Toyoda A."/>
            <person name="Suzuki Y."/>
            <person name="Kagoshima H."/>
            <person name="Schijlen E."/>
            <person name="Tajeshwar N."/>
            <person name="Catarino B."/>
            <person name="Hetherington A.J."/>
            <person name="Saltykova A."/>
            <person name="Bonnot C."/>
            <person name="Breuninger H."/>
            <person name="Symeonidi A."/>
            <person name="Radhakrishnan G.V."/>
            <person name="Van Nieuwerburgh F."/>
            <person name="Deforce D."/>
            <person name="Chang C."/>
            <person name="Karol K.G."/>
            <person name="Hedrich R."/>
            <person name="Ulvskov P."/>
            <person name="Glockner G."/>
            <person name="Delwiche C.F."/>
            <person name="Petrasek J."/>
            <person name="Van de Peer Y."/>
            <person name="Friml J."/>
            <person name="Beilby M."/>
            <person name="Dolan L."/>
            <person name="Kohara Y."/>
            <person name="Sugano S."/>
            <person name="Fujiyama A."/>
            <person name="Delaux P.-M."/>
            <person name="Quint M."/>
            <person name="TheiBen G."/>
            <person name="Hagemann M."/>
            <person name="Harholt J."/>
            <person name="Dunand C."/>
            <person name="Zachgo S."/>
            <person name="Langdale J."/>
            <person name="Maumus F."/>
            <person name="Straeten D.V.D."/>
            <person name="Gould S.B."/>
            <person name="Rensing S.A."/>
        </authorList>
    </citation>
    <scope>NUCLEOTIDE SEQUENCE [LARGE SCALE GENOMIC DNA]</scope>
    <source>
        <strain evidence="2 3">S276</strain>
    </source>
</reference>
<proteinExistence type="predicted"/>
<name>A0A388LDW9_CHABU</name>
<comment type="caution">
    <text evidence="2">The sequence shown here is derived from an EMBL/GenBank/DDBJ whole genome shotgun (WGS) entry which is preliminary data.</text>
</comment>
<evidence type="ECO:0000256" key="1">
    <source>
        <dbReference type="SAM" id="MobiDB-lite"/>
    </source>
</evidence>
<gene>
    <name evidence="2" type="ORF">CBR_g30878</name>
</gene>
<feature type="region of interest" description="Disordered" evidence="1">
    <location>
        <begin position="1"/>
        <end position="20"/>
    </location>
</feature>
<dbReference type="Proteomes" id="UP000265515">
    <property type="component" value="Unassembled WGS sequence"/>
</dbReference>
<protein>
    <submittedName>
        <fullName evidence="2">Uncharacterized protein</fullName>
    </submittedName>
</protein>
<evidence type="ECO:0000313" key="2">
    <source>
        <dbReference type="EMBL" id="GBG80413.1"/>
    </source>
</evidence>
<dbReference type="EMBL" id="BFEA01000345">
    <property type="protein sequence ID" value="GBG80413.1"/>
    <property type="molecule type" value="Genomic_DNA"/>
</dbReference>
<dbReference type="AlphaFoldDB" id="A0A388LDW9"/>
<dbReference type="Gramene" id="GBG80413">
    <property type="protein sequence ID" value="GBG80413"/>
    <property type="gene ID" value="CBR_g30878"/>
</dbReference>
<organism evidence="2 3">
    <name type="scientific">Chara braunii</name>
    <name type="common">Braun's stonewort</name>
    <dbReference type="NCBI Taxonomy" id="69332"/>
    <lineage>
        <taxon>Eukaryota</taxon>
        <taxon>Viridiplantae</taxon>
        <taxon>Streptophyta</taxon>
        <taxon>Charophyceae</taxon>
        <taxon>Charales</taxon>
        <taxon>Characeae</taxon>
        <taxon>Chara</taxon>
    </lineage>
</organism>
<keyword evidence="3" id="KW-1185">Reference proteome</keyword>
<sequence>MVDKRSGKSTTPYTRAQEEQAAAVLRKRKEEEAKKELIKQAMKLALLEEQAAKKKKVEEEMEKLKREEYEKLKAVEEEEVEVEEEVPLERRTKTKWGESSGTKQDDQWMEKKILEWDANLSMGEEEEAMLYVPKAKQEAVVKEAEEAEDPLRHQTIEEDKKLEWKMRLAREKRQRLEAADKVAKELRVVEEQRQQMESQADVLGKMEIMARNIELLAKARQEQYQLIRGQDIALQSIHLGFREFARKMMMHVGTKVKARIENTE</sequence>
<accession>A0A388LDW9</accession>
<evidence type="ECO:0000313" key="3">
    <source>
        <dbReference type="Proteomes" id="UP000265515"/>
    </source>
</evidence>